<proteinExistence type="predicted"/>
<dbReference type="InterPro" id="IPR017853">
    <property type="entry name" value="GH"/>
</dbReference>
<feature type="domain" description="Glycosyl hydrolase family 13 catalytic" evidence="1">
    <location>
        <begin position="24"/>
        <end position="98"/>
    </location>
</feature>
<dbReference type="GO" id="GO:0030980">
    <property type="term" value="P:alpha-glucan catabolic process"/>
    <property type="evidence" value="ECO:0007669"/>
    <property type="project" value="TreeGrafter"/>
</dbReference>
<dbReference type="InterPro" id="IPR012767">
    <property type="entry name" value="Trehalose_TreY"/>
</dbReference>
<dbReference type="GO" id="GO:0005992">
    <property type="term" value="P:trehalose biosynthetic process"/>
    <property type="evidence" value="ECO:0007669"/>
    <property type="project" value="TreeGrafter"/>
</dbReference>
<name>A0A2P7BNT4_9HYPH</name>
<dbReference type="OrthoDB" id="9761577at2"/>
<dbReference type="AlphaFoldDB" id="A0A2P7BNT4"/>
<dbReference type="PANTHER" id="PTHR10357">
    <property type="entry name" value="ALPHA-AMYLASE FAMILY MEMBER"/>
    <property type="match status" value="1"/>
</dbReference>
<keyword evidence="3" id="KW-1185">Reference proteome</keyword>
<accession>A0A2P7BNT4</accession>
<reference evidence="3" key="1">
    <citation type="submission" date="2017-11" db="EMBL/GenBank/DDBJ databases">
        <authorList>
            <person name="Kuznetsova I."/>
            <person name="Sazanova A."/>
            <person name="Chirak E."/>
            <person name="Safronova V."/>
            <person name="Willems A."/>
        </authorList>
    </citation>
    <scope>NUCLEOTIDE SEQUENCE [LARGE SCALE GENOMIC DNA]</scope>
    <source>
        <strain evidence="3">STM 196</strain>
    </source>
</reference>
<dbReference type="PANTHER" id="PTHR10357:SF216">
    <property type="entry name" value="MALTOOLIGOSYL TREHALOSE SYNTHASE-RELATED"/>
    <property type="match status" value="1"/>
</dbReference>
<evidence type="ECO:0000313" key="3">
    <source>
        <dbReference type="Proteomes" id="UP000241444"/>
    </source>
</evidence>
<protein>
    <submittedName>
        <fullName evidence="2">Malto-oligosyltrehalose synthase</fullName>
    </submittedName>
</protein>
<dbReference type="Gene3D" id="3.20.20.80">
    <property type="entry name" value="Glycosidases"/>
    <property type="match status" value="3"/>
</dbReference>
<dbReference type="Proteomes" id="UP000241444">
    <property type="component" value="Unassembled WGS sequence"/>
</dbReference>
<dbReference type="GO" id="GO:0047470">
    <property type="term" value="F:(1,4)-alpha-D-glucan 1-alpha-D-glucosylmutase activity"/>
    <property type="evidence" value="ECO:0007669"/>
    <property type="project" value="TreeGrafter"/>
</dbReference>
<dbReference type="NCBIfam" id="TIGR02401">
    <property type="entry name" value="trehalose_TreY"/>
    <property type="match status" value="1"/>
</dbReference>
<dbReference type="InterPro" id="IPR006047">
    <property type="entry name" value="GH13_cat_dom"/>
</dbReference>
<evidence type="ECO:0000259" key="1">
    <source>
        <dbReference type="Pfam" id="PF00128"/>
    </source>
</evidence>
<organism evidence="2 3">
    <name type="scientific">Phyllobacterium brassicacearum</name>
    <dbReference type="NCBI Taxonomy" id="314235"/>
    <lineage>
        <taxon>Bacteria</taxon>
        <taxon>Pseudomonadati</taxon>
        <taxon>Pseudomonadota</taxon>
        <taxon>Alphaproteobacteria</taxon>
        <taxon>Hyphomicrobiales</taxon>
        <taxon>Phyllobacteriaceae</taxon>
        <taxon>Phyllobacterium</taxon>
    </lineage>
</organism>
<gene>
    <name evidence="2" type="primary">treY</name>
    <name evidence="2" type="ORF">CU102_14475</name>
</gene>
<sequence length="898" mass="100145">MYIPNSAYRIQLRNGTTFQEAANAISYLKDLGIDAVSVSSPFRSAQIGEGILTATDPTELDRQLGAESGFVQLDSELASAGMHLIVDLNPNQMSATHENAWWFDVLEWGVSATYANHFDIDWARPITLPVLDRPINEEVDAGKIQISFDRKNASLVMSYGGQFYPLAPSSYRMALQSVRNRTAMQSNEAASEATPSTSTSFHTDLLAAFARADIADRLDIASALNAIASDPGEVTALMSLQHWTLVESEGASEPINYRHSAGSKLTVGLRIEDPDVFGDFHDVPLSLLDRTQVRGFRVNDIDGLADPAEYTGRLREEIGEDAFVVTDKILLGGEKYSEDWRVNGTAGYEFISTAADLFVDHAGLSKLEHKYEHELEPRSDQSGDYRHAKSNILHRTFPDELETLVRLLAKLRPPHAEEFLLRRAIAELIVELPIYRTYLKDGTLPAFYRDTLQRTVMQLAGRDGQTVDMTETQAFIARVLGAEDAHSHPETASSFRVRFQQLTAAVMAQAIQKSYRYARGPIALDELMLNSSPTLDPIEAFHEKMIERASAVPSGLLSTTFSHATKFGEDARMRLLALSEAPGSWARAVDGWRQRQACNLAMIEDVVVPDPKTEWLIYQTLAAIWPVALRLDDDTGIASLREELVAFMVRAIRESEKQSFWTGVNKPYEQAVINYLDRLLAAKSFLSDFVETMKPFWLAGALNSFAQTVLKLTVPGVPVIYSGAEAWDLFVSPSLGRRSVNFEDLKNQLANAEQSPLDLLLEDWESGGVKQRLVKSHLQARQARHALFSEGAYIPLKASGEQADHIVAFYRKFEDQYAMIAVPRLCFDMLKPFNRPFLPLPEWEKTSLLVPGELRGLTFRHVMTDKAFTLQSRLPLAEVLREFPVVTLVSELHGGVTS</sequence>
<dbReference type="RefSeq" id="WP_106711821.1">
    <property type="nucleotide sequence ID" value="NZ_PGGO01000010.1"/>
</dbReference>
<dbReference type="EMBL" id="PGGO01000010">
    <property type="protein sequence ID" value="PSH68131.1"/>
    <property type="molecule type" value="Genomic_DNA"/>
</dbReference>
<comment type="caution">
    <text evidence="2">The sequence shown here is derived from an EMBL/GenBank/DDBJ whole genome shotgun (WGS) entry which is preliminary data.</text>
</comment>
<dbReference type="Pfam" id="PF00128">
    <property type="entry name" value="Alpha-amylase"/>
    <property type="match status" value="1"/>
</dbReference>
<evidence type="ECO:0000313" key="2">
    <source>
        <dbReference type="EMBL" id="PSH68131.1"/>
    </source>
</evidence>
<dbReference type="SUPFAM" id="SSF51445">
    <property type="entry name" value="(Trans)glycosidases"/>
    <property type="match status" value="1"/>
</dbReference>